<organism evidence="2">
    <name type="scientific">Ajellomyces capsulatus (strain H88)</name>
    <name type="common">Darling's disease fungus</name>
    <name type="synonym">Histoplasma capsulatum</name>
    <dbReference type="NCBI Taxonomy" id="544711"/>
    <lineage>
        <taxon>Eukaryota</taxon>
        <taxon>Fungi</taxon>
        <taxon>Dikarya</taxon>
        <taxon>Ascomycota</taxon>
        <taxon>Pezizomycotina</taxon>
        <taxon>Eurotiomycetes</taxon>
        <taxon>Eurotiomycetidae</taxon>
        <taxon>Onygenales</taxon>
        <taxon>Ajellomycetaceae</taxon>
        <taxon>Histoplasma</taxon>
    </lineage>
</organism>
<dbReference type="STRING" id="544711.F0UP05"/>
<dbReference type="OrthoDB" id="4462325at2759"/>
<sequence>MRIITYTSVEGRHGQQSNMVPGSWLVVPMLRAEPTPAPAGHEKFLLGILALVPCSELQIETDKVERISSKLFSILLDVLYEYRGAFLQEVGQLISRNIEDVLHDRDIDLNYGFECADTPSLLQVLMGSQRLIRSGVWALALITISILRSHSKLQAFLASSMTRLGAHARLSSARKLKMRAFWGFDLFCAELDNLVDHFELELTEWS</sequence>
<reference evidence="2" key="1">
    <citation type="submission" date="2008-07" db="EMBL/GenBank/DDBJ databases">
        <title>Annotation of Ajellomyces capsulatus strain H88.</title>
        <authorList>
            <person name="Champion M."/>
            <person name="Cuomo C."/>
            <person name="Ma L.-J."/>
            <person name="Henn M.R."/>
            <person name="Sil A."/>
            <person name="Goldman B."/>
            <person name="Young S.K."/>
            <person name="Kodira C.D."/>
            <person name="Zeng Q."/>
            <person name="Koehrsen M."/>
            <person name="Alvarado L."/>
            <person name="Berlin A."/>
            <person name="Borenstein D."/>
            <person name="Chen Z."/>
            <person name="Engels R."/>
            <person name="Freedman E."/>
            <person name="Gellesch M."/>
            <person name="Goldberg J."/>
            <person name="Griggs A."/>
            <person name="Gujja S."/>
            <person name="Heiman D."/>
            <person name="Hepburn T."/>
            <person name="Howarth C."/>
            <person name="Jen D."/>
            <person name="Larson L."/>
            <person name="Lewis B."/>
            <person name="Mehta T."/>
            <person name="Park D."/>
            <person name="Pearson M."/>
            <person name="Roberts A."/>
            <person name="Saif S."/>
            <person name="Shea T."/>
            <person name="Shenoy N."/>
            <person name="Sisk P."/>
            <person name="Stolte C."/>
            <person name="Sykes S."/>
            <person name="Walk T."/>
            <person name="White J."/>
            <person name="Yandava C."/>
            <person name="Klein B."/>
            <person name="McEwen J.G."/>
            <person name="Puccia R."/>
            <person name="Goldman G.H."/>
            <person name="Felipe M.S."/>
            <person name="Nino-Vega G."/>
            <person name="San-Blas G."/>
            <person name="Taylor J."/>
            <person name="Mendoza L."/>
            <person name="Galagan J."/>
            <person name="Nusbaum C."/>
            <person name="Birren B."/>
        </authorList>
    </citation>
    <scope>NUCLEOTIDE SEQUENCE [LARGE SCALE GENOMIC DNA]</scope>
    <source>
        <strain evidence="2">H88</strain>
    </source>
</reference>
<accession>F0UP05</accession>
<proteinExistence type="predicted"/>
<name>F0UP05_AJEC8</name>
<gene>
    <name evidence="1" type="ORF">HCEG_06924</name>
</gene>
<protein>
    <submittedName>
        <fullName evidence="1">Predicted protein</fullName>
    </submittedName>
</protein>
<dbReference type="AlphaFoldDB" id="F0UP05"/>
<evidence type="ECO:0000313" key="1">
    <source>
        <dbReference type="EMBL" id="EGC47709.1"/>
    </source>
</evidence>
<dbReference type="EMBL" id="DS990640">
    <property type="protein sequence ID" value="EGC47709.1"/>
    <property type="molecule type" value="Genomic_DNA"/>
</dbReference>
<dbReference type="HOGENOM" id="CLU_1331606_0_0_1"/>
<evidence type="ECO:0000313" key="2">
    <source>
        <dbReference type="Proteomes" id="UP000008142"/>
    </source>
</evidence>
<dbReference type="Proteomes" id="UP000008142">
    <property type="component" value="Unassembled WGS sequence"/>
</dbReference>